<dbReference type="AlphaFoldDB" id="A0A0D8J4L4"/>
<proteinExistence type="inferred from homology"/>
<evidence type="ECO:0008006" key="6">
    <source>
        <dbReference type="Google" id="ProtNLM"/>
    </source>
</evidence>
<accession>A0A0D8J4L4</accession>
<dbReference type="InterPro" id="IPR038595">
    <property type="entry name" value="LOR_sf"/>
</dbReference>
<evidence type="ECO:0000256" key="1">
    <source>
        <dbReference type="ARBA" id="ARBA00005437"/>
    </source>
</evidence>
<evidence type="ECO:0000313" key="2">
    <source>
        <dbReference type="EMBL" id="KJF40733.1"/>
    </source>
</evidence>
<dbReference type="RefSeq" id="WP_050004673.1">
    <property type="nucleotide sequence ID" value="NZ_CAQJQL010000108.1"/>
</dbReference>
<organism evidence="2 4">
    <name type="scientific">Ruthenibacterium lactatiformans</name>
    <dbReference type="NCBI Taxonomy" id="1550024"/>
    <lineage>
        <taxon>Bacteria</taxon>
        <taxon>Bacillati</taxon>
        <taxon>Bacillota</taxon>
        <taxon>Clostridia</taxon>
        <taxon>Eubacteriales</taxon>
        <taxon>Oscillospiraceae</taxon>
        <taxon>Ruthenibacterium</taxon>
    </lineage>
</organism>
<dbReference type="Proteomes" id="UP000032483">
    <property type="component" value="Unassembled WGS sequence"/>
</dbReference>
<dbReference type="InterPro" id="IPR007612">
    <property type="entry name" value="LOR"/>
</dbReference>
<comment type="similarity">
    <text evidence="1">Belongs to the LOR family.</text>
</comment>
<name>A0A0D8J4L4_9FIRM</name>
<dbReference type="PATRIC" id="fig|1550024.3.peg.939"/>
<sequence>MKLLFKQRMFSWFDSYDIYNEAGDAVYEVKGVLSWGHCLKIFGPDGAELGTVKEEVFSFLPRFVLYVGGECVGQIKKEFTFFKPVFTLDCSGWSIEGDMWEWNYLVSDADGRTVMTVQKELLNWTDTYVLDIADSADALYCLMVVLAIDAAKCSQNG</sequence>
<dbReference type="Pfam" id="PF04525">
    <property type="entry name" value="LOR"/>
    <property type="match status" value="1"/>
</dbReference>
<protein>
    <recommendedName>
        <fullName evidence="6">Tubby C 2</fullName>
    </recommendedName>
</protein>
<dbReference type="Proteomes" id="UP000449193">
    <property type="component" value="Unassembled WGS sequence"/>
</dbReference>
<dbReference type="GeneID" id="42855829"/>
<evidence type="ECO:0000313" key="3">
    <source>
        <dbReference type="EMBL" id="MTS49968.1"/>
    </source>
</evidence>
<dbReference type="InterPro" id="IPR025659">
    <property type="entry name" value="Tubby-like_C"/>
</dbReference>
<dbReference type="Gene3D" id="2.40.160.200">
    <property type="entry name" value="LURP1-related"/>
    <property type="match status" value="1"/>
</dbReference>
<reference evidence="3 5" key="2">
    <citation type="journal article" date="2019" name="Nat. Med.">
        <title>A library of human gut bacterial isolates paired with longitudinal multiomics data enables mechanistic microbiome research.</title>
        <authorList>
            <person name="Poyet M."/>
            <person name="Groussin M."/>
            <person name="Gibbons S.M."/>
            <person name="Avila-Pacheco J."/>
            <person name="Jiang X."/>
            <person name="Kearney S.M."/>
            <person name="Perrotta A.R."/>
            <person name="Berdy B."/>
            <person name="Zhao S."/>
            <person name="Lieberman T.D."/>
            <person name="Swanson P.K."/>
            <person name="Smith M."/>
            <person name="Roesemann S."/>
            <person name="Alexander J.E."/>
            <person name="Rich S.A."/>
            <person name="Livny J."/>
            <person name="Vlamakis H."/>
            <person name="Clish C."/>
            <person name="Bullock K."/>
            <person name="Deik A."/>
            <person name="Scott J."/>
            <person name="Pierce K.A."/>
            <person name="Xavier R.J."/>
            <person name="Alm E.J."/>
        </authorList>
    </citation>
    <scope>NUCLEOTIDE SEQUENCE [LARGE SCALE GENOMIC DNA]</scope>
    <source>
        <strain evidence="3 5">BIOML-A7</strain>
    </source>
</reference>
<evidence type="ECO:0000313" key="5">
    <source>
        <dbReference type="Proteomes" id="UP000449193"/>
    </source>
</evidence>
<gene>
    <name evidence="3" type="ORF">GMD52_00235</name>
    <name evidence="2" type="ORF">TQ39_04175</name>
</gene>
<comment type="caution">
    <text evidence="2">The sequence shown here is derived from an EMBL/GenBank/DDBJ whole genome shotgun (WGS) entry which is preliminary data.</text>
</comment>
<dbReference type="EMBL" id="WMZR01000001">
    <property type="protein sequence ID" value="MTS49968.1"/>
    <property type="molecule type" value="Genomic_DNA"/>
</dbReference>
<keyword evidence="4" id="KW-1185">Reference proteome</keyword>
<reference evidence="2" key="1">
    <citation type="submission" date="2015-02" db="EMBL/GenBank/DDBJ databases">
        <title>A novel member of the family Ruminococcaceae isolated from human feces.</title>
        <authorList>
            <person name="Shkoporov A.N."/>
            <person name="Chaplin A.V."/>
            <person name="Motuzova O.V."/>
            <person name="Kafarskaia L.I."/>
            <person name="Khokhlova E.V."/>
            <person name="Efimov B.A."/>
        </authorList>
    </citation>
    <scope>NUCLEOTIDE SEQUENCE [LARGE SCALE GENOMIC DNA]</scope>
    <source>
        <strain evidence="2">585-1</strain>
    </source>
</reference>
<dbReference type="SUPFAM" id="SSF54518">
    <property type="entry name" value="Tubby C-terminal domain-like"/>
    <property type="match status" value="1"/>
</dbReference>
<evidence type="ECO:0000313" key="4">
    <source>
        <dbReference type="Proteomes" id="UP000032483"/>
    </source>
</evidence>
<dbReference type="EMBL" id="JXXK01000004">
    <property type="protein sequence ID" value="KJF40733.1"/>
    <property type="molecule type" value="Genomic_DNA"/>
</dbReference>